<evidence type="ECO:0000313" key="3">
    <source>
        <dbReference type="Proteomes" id="UP000254055"/>
    </source>
</evidence>
<organism evidence="2 3">
    <name type="scientific">Neisseria zoodegmatis</name>
    <dbReference type="NCBI Taxonomy" id="326523"/>
    <lineage>
        <taxon>Bacteria</taxon>
        <taxon>Pseudomonadati</taxon>
        <taxon>Pseudomonadota</taxon>
        <taxon>Betaproteobacteria</taxon>
        <taxon>Neisseriales</taxon>
        <taxon>Neisseriaceae</taxon>
        <taxon>Neisseria</taxon>
    </lineage>
</organism>
<dbReference type="AlphaFoldDB" id="A0A378WEY4"/>
<evidence type="ECO:0000259" key="1">
    <source>
        <dbReference type="Pfam" id="PF04471"/>
    </source>
</evidence>
<dbReference type="GO" id="GO:0004519">
    <property type="term" value="F:endonuclease activity"/>
    <property type="evidence" value="ECO:0007669"/>
    <property type="project" value="InterPro"/>
</dbReference>
<feature type="domain" description="Restriction endonuclease type IV Mrr" evidence="1">
    <location>
        <begin position="62"/>
        <end position="125"/>
    </location>
</feature>
<dbReference type="EMBL" id="UGRS01000001">
    <property type="protein sequence ID" value="SUA35980.1"/>
    <property type="molecule type" value="Genomic_DNA"/>
</dbReference>
<dbReference type="RefSeq" id="WP_115133328.1">
    <property type="nucleotide sequence ID" value="NZ_UGRS01000001.1"/>
</dbReference>
<reference evidence="2 3" key="1">
    <citation type="submission" date="2018-06" db="EMBL/GenBank/DDBJ databases">
        <authorList>
            <consortium name="Pathogen Informatics"/>
            <person name="Doyle S."/>
        </authorList>
    </citation>
    <scope>NUCLEOTIDE SEQUENCE [LARGE SCALE GENOMIC DNA]</scope>
    <source>
        <strain evidence="2 3">NCTC12229</strain>
    </source>
</reference>
<sequence length="289" mass="33674">MNDITGKKYENFVAEIQKALFELDSNNQINNIEIELNKKIIDRNGIEREFDIYWEFEYGGYKYKTVIEYKDYSSPISIEKIDALIGKTNDISDLKLIFATKTGYQSGAAKKAERHNIKLLIVKEFDEIDWSASDGIREIILSITAITTPTIVEFTSLVDANWIEEQRLSEEWVNEELQLISFSLNNEIFINDVVLNLRYSLYELQSQLLKKYPDIKYGKGYYSEKLDNAFLENQDGTHKIKILGYELIYEYHEPITTKSSIRENILGLVEDFHTKERKFVSAGIIKENL</sequence>
<gene>
    <name evidence="2" type="ORF">NCTC12229_00390</name>
</gene>
<dbReference type="Pfam" id="PF04471">
    <property type="entry name" value="Mrr_cat"/>
    <property type="match status" value="1"/>
</dbReference>
<dbReference type="SUPFAM" id="SSF52980">
    <property type="entry name" value="Restriction endonuclease-like"/>
    <property type="match status" value="1"/>
</dbReference>
<name>A0A378WEY4_9NEIS</name>
<proteinExistence type="predicted"/>
<evidence type="ECO:0000313" key="2">
    <source>
        <dbReference type="EMBL" id="SUA35980.1"/>
    </source>
</evidence>
<protein>
    <recommendedName>
        <fullName evidence="1">Restriction endonuclease type IV Mrr domain-containing protein</fullName>
    </recommendedName>
</protein>
<dbReference type="InterPro" id="IPR011335">
    <property type="entry name" value="Restrct_endonuc-II-like"/>
</dbReference>
<dbReference type="OrthoDB" id="9129966at2"/>
<dbReference type="GO" id="GO:0003677">
    <property type="term" value="F:DNA binding"/>
    <property type="evidence" value="ECO:0007669"/>
    <property type="project" value="InterPro"/>
</dbReference>
<dbReference type="GO" id="GO:0009307">
    <property type="term" value="P:DNA restriction-modification system"/>
    <property type="evidence" value="ECO:0007669"/>
    <property type="project" value="InterPro"/>
</dbReference>
<dbReference type="Proteomes" id="UP000254055">
    <property type="component" value="Unassembled WGS sequence"/>
</dbReference>
<accession>A0A378WEY4</accession>
<dbReference type="InterPro" id="IPR007560">
    <property type="entry name" value="Restrct_endonuc_IV_Mrr"/>
</dbReference>